<keyword evidence="18" id="KW-1185">Reference proteome</keyword>
<keyword evidence="9" id="KW-0675">Receptor</keyword>
<dbReference type="InterPro" id="IPR000531">
    <property type="entry name" value="Beta-barrel_TonB"/>
</dbReference>
<evidence type="ECO:0000256" key="1">
    <source>
        <dbReference type="ARBA" id="ARBA00004571"/>
    </source>
</evidence>
<comment type="subcellular location">
    <subcellularLocation>
        <location evidence="1 11">Cell outer membrane</location>
        <topology evidence="1 11">Multi-pass membrane protein</topology>
    </subcellularLocation>
</comment>
<feature type="signal peptide" evidence="14">
    <location>
        <begin position="1"/>
        <end position="34"/>
    </location>
</feature>
<evidence type="ECO:0000256" key="3">
    <source>
        <dbReference type="ARBA" id="ARBA00022448"/>
    </source>
</evidence>
<dbReference type="GO" id="GO:0009279">
    <property type="term" value="C:cell outer membrane"/>
    <property type="evidence" value="ECO:0007669"/>
    <property type="project" value="UniProtKB-SubCell"/>
</dbReference>
<keyword evidence="4 11" id="KW-1134">Transmembrane beta strand</keyword>
<evidence type="ECO:0000256" key="8">
    <source>
        <dbReference type="ARBA" id="ARBA00023136"/>
    </source>
</evidence>
<evidence type="ECO:0000256" key="2">
    <source>
        <dbReference type="ARBA" id="ARBA00008143"/>
    </source>
</evidence>
<keyword evidence="10 11" id="KW-0998">Cell outer membrane</keyword>
<feature type="region of interest" description="Disordered" evidence="13">
    <location>
        <begin position="468"/>
        <end position="488"/>
    </location>
</feature>
<keyword evidence="3 11" id="KW-0813">Transport</keyword>
<keyword evidence="8 11" id="KW-0472">Membrane</keyword>
<evidence type="ECO:0008006" key="19">
    <source>
        <dbReference type="Google" id="ProtNLM"/>
    </source>
</evidence>
<dbReference type="SUPFAM" id="SSF56935">
    <property type="entry name" value="Porins"/>
    <property type="match status" value="1"/>
</dbReference>
<dbReference type="InterPro" id="IPR012910">
    <property type="entry name" value="Plug_dom"/>
</dbReference>
<evidence type="ECO:0000256" key="14">
    <source>
        <dbReference type="SAM" id="SignalP"/>
    </source>
</evidence>
<dbReference type="InterPro" id="IPR039426">
    <property type="entry name" value="TonB-dep_rcpt-like"/>
</dbReference>
<dbReference type="Pfam" id="PF00593">
    <property type="entry name" value="TonB_dep_Rec_b-barrel"/>
    <property type="match status" value="1"/>
</dbReference>
<evidence type="ECO:0000256" key="12">
    <source>
        <dbReference type="RuleBase" id="RU003357"/>
    </source>
</evidence>
<dbReference type="Gene3D" id="2.40.170.20">
    <property type="entry name" value="TonB-dependent receptor, beta-barrel domain"/>
    <property type="match status" value="1"/>
</dbReference>
<keyword evidence="6 14" id="KW-0732">Signal</keyword>
<evidence type="ECO:0000259" key="16">
    <source>
        <dbReference type="Pfam" id="PF07715"/>
    </source>
</evidence>
<evidence type="ECO:0000313" key="17">
    <source>
        <dbReference type="EMBL" id="EPF87772.1"/>
    </source>
</evidence>
<dbReference type="AlphaFoldDB" id="A0A829HI90"/>
<evidence type="ECO:0000256" key="11">
    <source>
        <dbReference type="PROSITE-ProRule" id="PRU01360"/>
    </source>
</evidence>
<dbReference type="InterPro" id="IPR037066">
    <property type="entry name" value="Plug_dom_sf"/>
</dbReference>
<keyword evidence="7 12" id="KW-0798">TonB box</keyword>
<keyword evidence="5 11" id="KW-0812">Transmembrane</keyword>
<proteinExistence type="inferred from homology"/>
<feature type="chain" id="PRO_5032933081" description="TonB-dependent receptor" evidence="14">
    <location>
        <begin position="35"/>
        <end position="698"/>
    </location>
</feature>
<comment type="caution">
    <text evidence="17">The sequence shown here is derived from an EMBL/GenBank/DDBJ whole genome shotgun (WGS) entry which is preliminary data.</text>
</comment>
<feature type="domain" description="TonB-dependent receptor-like beta-barrel" evidence="15">
    <location>
        <begin position="286"/>
        <end position="661"/>
    </location>
</feature>
<feature type="domain" description="TonB-dependent receptor plug" evidence="16">
    <location>
        <begin position="76"/>
        <end position="171"/>
    </location>
</feature>
<evidence type="ECO:0000256" key="4">
    <source>
        <dbReference type="ARBA" id="ARBA00022452"/>
    </source>
</evidence>
<protein>
    <recommendedName>
        <fullName evidence="19">TonB-dependent receptor</fullName>
    </recommendedName>
</protein>
<organism evidence="17 18">
    <name type="scientific">Acinetobacter gyllenbergii CIP 110306 = MTCC 11365</name>
    <dbReference type="NCBI Taxonomy" id="1217657"/>
    <lineage>
        <taxon>Bacteria</taxon>
        <taxon>Pseudomonadati</taxon>
        <taxon>Pseudomonadota</taxon>
        <taxon>Gammaproteobacteria</taxon>
        <taxon>Moraxellales</taxon>
        <taxon>Moraxellaceae</taxon>
        <taxon>Acinetobacter</taxon>
    </lineage>
</organism>
<evidence type="ECO:0000256" key="13">
    <source>
        <dbReference type="SAM" id="MobiDB-lite"/>
    </source>
</evidence>
<evidence type="ECO:0000256" key="10">
    <source>
        <dbReference type="ARBA" id="ARBA00023237"/>
    </source>
</evidence>
<dbReference type="GO" id="GO:0015344">
    <property type="term" value="F:siderophore uptake transmembrane transporter activity"/>
    <property type="evidence" value="ECO:0007669"/>
    <property type="project" value="TreeGrafter"/>
</dbReference>
<evidence type="ECO:0000256" key="5">
    <source>
        <dbReference type="ARBA" id="ARBA00022692"/>
    </source>
</evidence>
<feature type="compositionally biased region" description="Polar residues" evidence="13">
    <location>
        <begin position="468"/>
        <end position="479"/>
    </location>
</feature>
<evidence type="ECO:0000313" key="18">
    <source>
        <dbReference type="Proteomes" id="UP000014523"/>
    </source>
</evidence>
<dbReference type="PANTHER" id="PTHR30069:SF29">
    <property type="entry name" value="HEMOGLOBIN AND HEMOGLOBIN-HAPTOGLOBIN-BINDING PROTEIN 1-RELATED"/>
    <property type="match status" value="1"/>
</dbReference>
<accession>A0A829HI90</accession>
<evidence type="ECO:0000259" key="15">
    <source>
        <dbReference type="Pfam" id="PF00593"/>
    </source>
</evidence>
<dbReference type="EMBL" id="ATGG01000012">
    <property type="protein sequence ID" value="EPF87772.1"/>
    <property type="molecule type" value="Genomic_DNA"/>
</dbReference>
<dbReference type="Pfam" id="PF07715">
    <property type="entry name" value="Plug"/>
    <property type="match status" value="1"/>
</dbReference>
<dbReference type="GO" id="GO:0044718">
    <property type="term" value="P:siderophore transmembrane transport"/>
    <property type="evidence" value="ECO:0007669"/>
    <property type="project" value="TreeGrafter"/>
</dbReference>
<dbReference type="CDD" id="cd01347">
    <property type="entry name" value="ligand_gated_channel"/>
    <property type="match status" value="1"/>
</dbReference>
<reference evidence="17 18" key="1">
    <citation type="submission" date="2013-06" db="EMBL/GenBank/DDBJ databases">
        <title>The Genome Sequence of Acinetobacter gyllenbergii CIP 110306.</title>
        <authorList>
            <consortium name="The Broad Institute Genome Sequencing Platform"/>
            <consortium name="The Broad Institute Genome Sequencing Center for Infectious Disease"/>
            <person name="Cerqueira G."/>
            <person name="Feldgarden M."/>
            <person name="Courvalin P."/>
            <person name="Perichon B."/>
            <person name="Grillot-Courvalin C."/>
            <person name="Clermont D."/>
            <person name="Rocha E."/>
            <person name="Yoon E.-J."/>
            <person name="Nemec A."/>
            <person name="Young S.K."/>
            <person name="Zeng Q."/>
            <person name="Gargeya S."/>
            <person name="Fitzgerald M."/>
            <person name="Abouelleil A."/>
            <person name="Alvarado L."/>
            <person name="Berlin A.M."/>
            <person name="Chapman S.B."/>
            <person name="Dewar J."/>
            <person name="Goldberg J."/>
            <person name="Griggs A."/>
            <person name="Gujja S."/>
            <person name="Hansen M."/>
            <person name="Howarth C."/>
            <person name="Imamovic A."/>
            <person name="Larimer J."/>
            <person name="McCowan C."/>
            <person name="Murphy C."/>
            <person name="Pearson M."/>
            <person name="Priest M."/>
            <person name="Roberts A."/>
            <person name="Saif S."/>
            <person name="Shea T."/>
            <person name="Sykes S."/>
            <person name="Wortman J."/>
            <person name="Nusbaum C."/>
            <person name="Birren B."/>
        </authorList>
    </citation>
    <scope>NUCLEOTIDE SEQUENCE [LARGE SCALE GENOMIC DNA]</scope>
    <source>
        <strain evidence="17 18">CIP 110306</strain>
    </source>
</reference>
<evidence type="ECO:0000256" key="9">
    <source>
        <dbReference type="ARBA" id="ARBA00023170"/>
    </source>
</evidence>
<gene>
    <name evidence="17" type="ORF">F957_01642</name>
</gene>
<sequence>MIIFWGLTMKNTISYGKLSVLSSALLSISASIYATEPQIKPPTSTSTESSTQLLPTLSFKASAEPQKAKDDDISAVPKTIISREEMLQYGDQSVMDALRRAAGFQIPAFGQGPRGGSGASGMRFRGGGAPTFLVNGEPVQGGPRGGMSVIDTITPEMIERIEVIKQPSVAQASVASSAVINIILKEPLDIRLNGTVKLGYGLRDNGEQQSERKQINIQADGRENQWSYSVSANQMWIDNTSMTKTETATGTREQLRTTNRTMQMFSPRLQYDLDDQQKLIAELFYRNIKMDGYSANQTQDDKNDSIRLNTRYERKDKDLSDKIRLSVERQTETQLTRSPQNTTYTDETVNEYGLAYDGVRKLDKDRQIKFGFDTRSNELDSNVSKSLDEQRYAVYGEGSWRFTDRQTITVGARQEWLNRSGLVDYQDQHLSPVLAYRFDLTEQWSIQTNLSQAFKSPNTDRLIPNVTVSTDTDAGSLNNPDRGGNPNLKPEKIRAAESTLAYDSASGGVSVTAYHREIKDYIEKVIALEGTRYVERPQNQDQATTYGVELSGRYALKQTEAGHSFMLNGQVSTIRAKIEDEQHRERLASDVAPYNTSAGLSYSYKPWQLSTSVNVSYTPEFTRALDGQPYDRTTNERFSLDLSATKRFSHGWAASLNLNNLLSTHYKERLTNQTDGSLYQARSNESIPSIQFSLEKKF</sequence>
<evidence type="ECO:0000256" key="6">
    <source>
        <dbReference type="ARBA" id="ARBA00022729"/>
    </source>
</evidence>
<dbReference type="PANTHER" id="PTHR30069">
    <property type="entry name" value="TONB-DEPENDENT OUTER MEMBRANE RECEPTOR"/>
    <property type="match status" value="1"/>
</dbReference>
<comment type="similarity">
    <text evidence="2">Belongs to the TonB-dependent receptor family. Hemoglobin/haptoglobin binding protein subfamily.</text>
</comment>
<dbReference type="InterPro" id="IPR036942">
    <property type="entry name" value="Beta-barrel_TonB_sf"/>
</dbReference>
<dbReference type="PROSITE" id="PS52016">
    <property type="entry name" value="TONB_DEPENDENT_REC_3"/>
    <property type="match status" value="1"/>
</dbReference>
<name>A0A829HI90_9GAMM</name>
<dbReference type="Gene3D" id="2.170.130.10">
    <property type="entry name" value="TonB-dependent receptor, plug domain"/>
    <property type="match status" value="1"/>
</dbReference>
<dbReference type="Proteomes" id="UP000014523">
    <property type="component" value="Unassembled WGS sequence"/>
</dbReference>
<evidence type="ECO:0000256" key="7">
    <source>
        <dbReference type="ARBA" id="ARBA00023077"/>
    </source>
</evidence>